<proteinExistence type="predicted"/>
<gene>
    <name evidence="1" type="ORF">SEA_TORTELLINI_43</name>
</gene>
<dbReference type="OrthoDB" id="23429at10239"/>
<evidence type="ECO:0000313" key="2">
    <source>
        <dbReference type="Proteomes" id="UP000222614"/>
    </source>
</evidence>
<dbReference type="EMBL" id="KX648391">
    <property type="protein sequence ID" value="AOT25788.1"/>
    <property type="molecule type" value="Genomic_DNA"/>
</dbReference>
<dbReference type="Proteomes" id="UP000222614">
    <property type="component" value="Segment"/>
</dbReference>
<protein>
    <submittedName>
        <fullName evidence="1">Uncharacterized protein</fullName>
    </submittedName>
</protein>
<reference evidence="2" key="1">
    <citation type="submission" date="2016-08" db="EMBL/GenBank/DDBJ databases">
        <authorList>
            <person name="Seilhamer J.J."/>
        </authorList>
    </citation>
    <scope>NUCLEOTIDE SEQUENCE [LARGE SCALE GENOMIC DNA]</scope>
</reference>
<keyword evidence="2" id="KW-1185">Reference proteome</keyword>
<name>A0A1D8EX36_9CAUD</name>
<sequence>MIAAIAGLLRGGADFFDAVQAAYDERRKGFAEREAGDFLDLEDLNLARSSEPQSPVPPSHVVDAEVHCEGCQCPMICGCGREIYAEYERPGAPPIWFHRDDDSPITEACARIQQLRRYLRVITCKTAQHEGMGS</sequence>
<organism evidence="1 2">
    <name type="scientific">Mycobacterium phage Tortellini</name>
    <dbReference type="NCBI Taxonomy" id="1897497"/>
    <lineage>
        <taxon>Viruses</taxon>
        <taxon>Duplodnaviria</taxon>
        <taxon>Heunggongvirae</taxon>
        <taxon>Uroviricota</taxon>
        <taxon>Caudoviricetes</taxon>
        <taxon>Pclasvirinae</taxon>
        <taxon>Tortellinivirus</taxon>
        <taxon>Tortellinivirus tortellini</taxon>
        <taxon>Mycobacterium virus Tortellini</taxon>
    </lineage>
</organism>
<evidence type="ECO:0000313" key="1">
    <source>
        <dbReference type="EMBL" id="AOT25788.1"/>
    </source>
</evidence>
<accession>A0A1D8EX36</accession>